<name>G7KZ00_MEDTR</name>
<evidence type="ECO:0000313" key="3">
    <source>
        <dbReference type="Proteomes" id="UP000002051"/>
    </source>
</evidence>
<organism evidence="1 3">
    <name type="scientific">Medicago truncatula</name>
    <name type="common">Barrel medic</name>
    <name type="synonym">Medicago tribuloides</name>
    <dbReference type="NCBI Taxonomy" id="3880"/>
    <lineage>
        <taxon>Eukaryota</taxon>
        <taxon>Viridiplantae</taxon>
        <taxon>Streptophyta</taxon>
        <taxon>Embryophyta</taxon>
        <taxon>Tracheophyta</taxon>
        <taxon>Spermatophyta</taxon>
        <taxon>Magnoliopsida</taxon>
        <taxon>eudicotyledons</taxon>
        <taxon>Gunneridae</taxon>
        <taxon>Pentapetalae</taxon>
        <taxon>rosids</taxon>
        <taxon>fabids</taxon>
        <taxon>Fabales</taxon>
        <taxon>Fabaceae</taxon>
        <taxon>Papilionoideae</taxon>
        <taxon>50 kb inversion clade</taxon>
        <taxon>NPAAA clade</taxon>
        <taxon>Hologalegina</taxon>
        <taxon>IRL clade</taxon>
        <taxon>Trifolieae</taxon>
        <taxon>Medicago</taxon>
    </lineage>
</organism>
<evidence type="ECO:0000313" key="2">
    <source>
        <dbReference type="EnsemblPlants" id="AES78193"/>
    </source>
</evidence>
<evidence type="ECO:0000313" key="1">
    <source>
        <dbReference type="EMBL" id="AES78193.1"/>
    </source>
</evidence>
<dbReference type="AlphaFoldDB" id="G7KZ00"/>
<accession>G7KZ00</accession>
<proteinExistence type="predicted"/>
<protein>
    <submittedName>
        <fullName evidence="1 2">Uncharacterized protein</fullName>
    </submittedName>
</protein>
<reference evidence="2" key="3">
    <citation type="submission" date="2015-04" db="UniProtKB">
        <authorList>
            <consortium name="EnsemblPlants"/>
        </authorList>
    </citation>
    <scope>IDENTIFICATION</scope>
    <source>
        <strain evidence="2">cv. Jemalong A17</strain>
    </source>
</reference>
<dbReference type="EnsemblPlants" id="AES78193">
    <property type="protein sequence ID" value="AES78193"/>
    <property type="gene ID" value="MTR_7g025750"/>
</dbReference>
<gene>
    <name evidence="1" type="ordered locus">MTR_7g025750</name>
</gene>
<reference evidence="1 3" key="2">
    <citation type="journal article" date="2014" name="BMC Genomics">
        <title>An improved genome release (version Mt4.0) for the model legume Medicago truncatula.</title>
        <authorList>
            <person name="Tang H."/>
            <person name="Krishnakumar V."/>
            <person name="Bidwell S."/>
            <person name="Rosen B."/>
            <person name="Chan A."/>
            <person name="Zhou S."/>
            <person name="Gentzbittel L."/>
            <person name="Childs K.L."/>
            <person name="Yandell M."/>
            <person name="Gundlach H."/>
            <person name="Mayer K.F."/>
            <person name="Schwartz D.C."/>
            <person name="Town C.D."/>
        </authorList>
    </citation>
    <scope>GENOME REANNOTATION</scope>
    <source>
        <strain evidence="2 3">cv. Jemalong A17</strain>
    </source>
</reference>
<reference evidence="1 3" key="1">
    <citation type="journal article" date="2011" name="Nature">
        <title>The Medicago genome provides insight into the evolution of rhizobial symbioses.</title>
        <authorList>
            <person name="Young N.D."/>
            <person name="Debelle F."/>
            <person name="Oldroyd G.E."/>
            <person name="Geurts R."/>
            <person name="Cannon S.B."/>
            <person name="Udvardi M.K."/>
            <person name="Benedito V.A."/>
            <person name="Mayer K.F."/>
            <person name="Gouzy J."/>
            <person name="Schoof H."/>
            <person name="Van de Peer Y."/>
            <person name="Proost S."/>
            <person name="Cook D.R."/>
            <person name="Meyers B.C."/>
            <person name="Spannagl M."/>
            <person name="Cheung F."/>
            <person name="De Mita S."/>
            <person name="Krishnakumar V."/>
            <person name="Gundlach H."/>
            <person name="Zhou S."/>
            <person name="Mudge J."/>
            <person name="Bharti A.K."/>
            <person name="Murray J.D."/>
            <person name="Naoumkina M.A."/>
            <person name="Rosen B."/>
            <person name="Silverstein K.A."/>
            <person name="Tang H."/>
            <person name="Rombauts S."/>
            <person name="Zhao P.X."/>
            <person name="Zhou P."/>
            <person name="Barbe V."/>
            <person name="Bardou P."/>
            <person name="Bechner M."/>
            <person name="Bellec A."/>
            <person name="Berger A."/>
            <person name="Berges H."/>
            <person name="Bidwell S."/>
            <person name="Bisseling T."/>
            <person name="Choisne N."/>
            <person name="Couloux A."/>
            <person name="Denny R."/>
            <person name="Deshpande S."/>
            <person name="Dai X."/>
            <person name="Doyle J.J."/>
            <person name="Dudez A.M."/>
            <person name="Farmer A.D."/>
            <person name="Fouteau S."/>
            <person name="Franken C."/>
            <person name="Gibelin C."/>
            <person name="Gish J."/>
            <person name="Goldstein S."/>
            <person name="Gonzalez A.J."/>
            <person name="Green P.J."/>
            <person name="Hallab A."/>
            <person name="Hartog M."/>
            <person name="Hua A."/>
            <person name="Humphray S.J."/>
            <person name="Jeong D.H."/>
            <person name="Jing Y."/>
            <person name="Jocker A."/>
            <person name="Kenton S.M."/>
            <person name="Kim D.J."/>
            <person name="Klee K."/>
            <person name="Lai H."/>
            <person name="Lang C."/>
            <person name="Lin S."/>
            <person name="Macmil S.L."/>
            <person name="Magdelenat G."/>
            <person name="Matthews L."/>
            <person name="McCorrison J."/>
            <person name="Monaghan E.L."/>
            <person name="Mun J.H."/>
            <person name="Najar F.Z."/>
            <person name="Nicholson C."/>
            <person name="Noirot C."/>
            <person name="O'Bleness M."/>
            <person name="Paule C.R."/>
            <person name="Poulain J."/>
            <person name="Prion F."/>
            <person name="Qin B."/>
            <person name="Qu C."/>
            <person name="Retzel E.F."/>
            <person name="Riddle C."/>
            <person name="Sallet E."/>
            <person name="Samain S."/>
            <person name="Samson N."/>
            <person name="Sanders I."/>
            <person name="Saurat O."/>
            <person name="Scarpelli C."/>
            <person name="Schiex T."/>
            <person name="Segurens B."/>
            <person name="Severin A.J."/>
            <person name="Sherrier D.J."/>
            <person name="Shi R."/>
            <person name="Sims S."/>
            <person name="Singer S.R."/>
            <person name="Sinharoy S."/>
            <person name="Sterck L."/>
            <person name="Viollet A."/>
            <person name="Wang B.B."/>
            <person name="Wang K."/>
            <person name="Wang M."/>
            <person name="Wang X."/>
            <person name="Warfsmann J."/>
            <person name="Weissenbach J."/>
            <person name="White D.D."/>
            <person name="White J.D."/>
            <person name="Wiley G.B."/>
            <person name="Wincker P."/>
            <person name="Xing Y."/>
            <person name="Yang L."/>
            <person name="Yao Z."/>
            <person name="Ying F."/>
            <person name="Zhai J."/>
            <person name="Zhou L."/>
            <person name="Zuber A."/>
            <person name="Denarie J."/>
            <person name="Dixon R.A."/>
            <person name="May G.D."/>
            <person name="Schwartz D.C."/>
            <person name="Rogers J."/>
            <person name="Quetier F."/>
            <person name="Town C.D."/>
            <person name="Roe B.A."/>
        </authorList>
    </citation>
    <scope>NUCLEOTIDE SEQUENCE [LARGE SCALE GENOMIC DNA]</scope>
    <source>
        <strain evidence="1">A17</strain>
        <strain evidence="2 3">cv. Jemalong A17</strain>
    </source>
</reference>
<dbReference type="Proteomes" id="UP000002051">
    <property type="component" value="Unassembled WGS sequence"/>
</dbReference>
<dbReference type="EMBL" id="CM001223">
    <property type="protein sequence ID" value="AES78193.1"/>
    <property type="molecule type" value="Genomic_DNA"/>
</dbReference>
<dbReference type="PaxDb" id="3880-AES78193"/>
<keyword evidence="3" id="KW-1185">Reference proteome</keyword>
<dbReference type="HOGENOM" id="CLU_2835026_0_0_1"/>
<sequence length="66" mass="7969">MISLNIAFREITTTSSTRRRFIGIKKLPEQWVKFCEQNSVFFHAQIVIRRMRNQIHKIKLKIPKIK</sequence>